<evidence type="ECO:0000256" key="1">
    <source>
        <dbReference type="ARBA" id="ARBA00022801"/>
    </source>
</evidence>
<feature type="transmembrane region" description="Helical" evidence="3">
    <location>
        <begin position="18"/>
        <end position="37"/>
    </location>
</feature>
<dbReference type="PANTHER" id="PTHR43156:SF2">
    <property type="entry name" value="STAGE II SPORULATION PROTEIN E"/>
    <property type="match status" value="1"/>
</dbReference>
<keyword evidence="1" id="KW-0378">Hydrolase</keyword>
<dbReference type="GO" id="GO:0016791">
    <property type="term" value="F:phosphatase activity"/>
    <property type="evidence" value="ECO:0007669"/>
    <property type="project" value="TreeGrafter"/>
</dbReference>
<dbReference type="InterPro" id="IPR003594">
    <property type="entry name" value="HATPase_dom"/>
</dbReference>
<proteinExistence type="predicted"/>
<feature type="domain" description="PPM-type phosphatase" evidence="4">
    <location>
        <begin position="334"/>
        <end position="551"/>
    </location>
</feature>
<sequence length="727" mass="80644">MEITERSRPWTSQAGRTLLGGLLTVYLISLLLGLFILRAETMLVSHFKTMFPFPFTVNLLGAVLLAVILACASAWRLRPVIDELEYGSGAQPGQNRDSRSTNEALIRLYRMPYELLVGILLLGILVCASFHLAELVRSWGNPANGDDPSDWLQLTGIMAGEQSLTMTVALILFTSVRRLFRPYILRLQPLSGSFDGRASVSQPLVITYTCTFLVTILSLFQLAIVTARPHEAMEPFKFGLIALFYFLIGLSLFSYVTMQFRQELRGLIRDIRGLVGGSDPRHSGAASVVHDEAGELAVAYSELQNRINREYDSLERELKMAYNVQQKLLPPGNLTIGSYRITARCQSYREVGGDFFDVVSLGPSRFAVMIGDVSGKGLPAALIMSAQLLVFRSEIRRNGSPSEVLSRMNRQLCEAMGEEGCVSIGVGVIDLTTNQVQYASAGHLSPYIVAKDGRFVSVDCSSLPIGIDPEAVYEEKSLQLEDGDRFLLYTDGLIEAVDRSGRMYSFNGLETEIATWAEAGDMSELVDDWLARVDLACGAGQDDRTVVVLELAGEYRSALATLDIPQGEYGGAELSYGNPFMTREWSLRSKLGEERIVALKLGDWIQERWPESDIKEDVQSAVCEAMINAIEHGNKLQSNKCVTVIAQIGGMLSVCRIYDEGGGYYPKLSRDETEMRRKLESEDPRGWGLVMIDSLADYWTTGRDERGFYTELYFMRKSPSDRGKGAS</sequence>
<dbReference type="RefSeq" id="WP_112884692.1">
    <property type="nucleotide sequence ID" value="NZ_QLUW01000005.1"/>
</dbReference>
<feature type="transmembrane region" description="Helical" evidence="3">
    <location>
        <begin position="115"/>
        <end position="133"/>
    </location>
</feature>
<keyword evidence="6" id="KW-1185">Reference proteome</keyword>
<dbReference type="InterPro" id="IPR052016">
    <property type="entry name" value="Bact_Sigma-Reg"/>
</dbReference>
<dbReference type="Gene3D" id="3.60.40.10">
    <property type="entry name" value="PPM-type phosphatase domain"/>
    <property type="match status" value="1"/>
</dbReference>
<reference evidence="5 6" key="1">
    <citation type="submission" date="2018-06" db="EMBL/GenBank/DDBJ databases">
        <title>Paenibacillus montanisoli sp. nov., isolated from mountain area soil.</title>
        <authorList>
            <person name="Wu M."/>
        </authorList>
    </citation>
    <scope>NUCLEOTIDE SEQUENCE [LARGE SCALE GENOMIC DNA]</scope>
    <source>
        <strain evidence="5 6">RA17</strain>
    </source>
</reference>
<comment type="caution">
    <text evidence="5">The sequence shown here is derived from an EMBL/GenBank/DDBJ whole genome shotgun (WGS) entry which is preliminary data.</text>
</comment>
<accession>A0A328TWI4</accession>
<dbReference type="InterPro" id="IPR036890">
    <property type="entry name" value="HATPase_C_sf"/>
</dbReference>
<dbReference type="SMART" id="SM00331">
    <property type="entry name" value="PP2C_SIG"/>
    <property type="match status" value="1"/>
</dbReference>
<protein>
    <recommendedName>
        <fullName evidence="4">PPM-type phosphatase domain-containing protein</fullName>
    </recommendedName>
</protein>
<keyword evidence="3" id="KW-0812">Transmembrane</keyword>
<evidence type="ECO:0000259" key="4">
    <source>
        <dbReference type="SMART" id="SM00331"/>
    </source>
</evidence>
<dbReference type="Pfam" id="PF07228">
    <property type="entry name" value="SpoIIE"/>
    <property type="match status" value="1"/>
</dbReference>
<dbReference type="InterPro" id="IPR001932">
    <property type="entry name" value="PPM-type_phosphatase-like_dom"/>
</dbReference>
<evidence type="ECO:0000313" key="5">
    <source>
        <dbReference type="EMBL" id="RAP73903.1"/>
    </source>
</evidence>
<dbReference type="Pfam" id="PF13581">
    <property type="entry name" value="HATPase_c_2"/>
    <property type="match status" value="1"/>
</dbReference>
<dbReference type="PANTHER" id="PTHR43156">
    <property type="entry name" value="STAGE II SPORULATION PROTEIN E-RELATED"/>
    <property type="match status" value="1"/>
</dbReference>
<keyword evidence="2" id="KW-0175">Coiled coil</keyword>
<dbReference type="SUPFAM" id="SSF81606">
    <property type="entry name" value="PP2C-like"/>
    <property type="match status" value="1"/>
</dbReference>
<organism evidence="5 6">
    <name type="scientific">Paenibacillus montanisoli</name>
    <dbReference type="NCBI Taxonomy" id="2081970"/>
    <lineage>
        <taxon>Bacteria</taxon>
        <taxon>Bacillati</taxon>
        <taxon>Bacillota</taxon>
        <taxon>Bacilli</taxon>
        <taxon>Bacillales</taxon>
        <taxon>Paenibacillaceae</taxon>
        <taxon>Paenibacillus</taxon>
    </lineage>
</organism>
<keyword evidence="3" id="KW-1133">Transmembrane helix</keyword>
<dbReference type="CDD" id="cd16936">
    <property type="entry name" value="HATPase_RsbW-like"/>
    <property type="match status" value="1"/>
</dbReference>
<dbReference type="SUPFAM" id="SSF55874">
    <property type="entry name" value="ATPase domain of HSP90 chaperone/DNA topoisomerase II/histidine kinase"/>
    <property type="match status" value="1"/>
</dbReference>
<feature type="transmembrane region" description="Helical" evidence="3">
    <location>
        <begin position="204"/>
        <end position="224"/>
    </location>
</feature>
<gene>
    <name evidence="5" type="ORF">DL346_22750</name>
</gene>
<evidence type="ECO:0000313" key="6">
    <source>
        <dbReference type="Proteomes" id="UP000249260"/>
    </source>
</evidence>
<evidence type="ECO:0000256" key="2">
    <source>
        <dbReference type="SAM" id="Coils"/>
    </source>
</evidence>
<dbReference type="AlphaFoldDB" id="A0A328TWI4"/>
<dbReference type="Gene3D" id="3.30.565.10">
    <property type="entry name" value="Histidine kinase-like ATPase, C-terminal domain"/>
    <property type="match status" value="1"/>
</dbReference>
<dbReference type="Proteomes" id="UP000249260">
    <property type="component" value="Unassembled WGS sequence"/>
</dbReference>
<dbReference type="OrthoDB" id="311592at2"/>
<feature type="transmembrane region" description="Helical" evidence="3">
    <location>
        <begin position="236"/>
        <end position="256"/>
    </location>
</feature>
<dbReference type="EMBL" id="QLUW01000005">
    <property type="protein sequence ID" value="RAP73903.1"/>
    <property type="molecule type" value="Genomic_DNA"/>
</dbReference>
<feature type="transmembrane region" description="Helical" evidence="3">
    <location>
        <begin position="57"/>
        <end position="75"/>
    </location>
</feature>
<dbReference type="InterPro" id="IPR036457">
    <property type="entry name" value="PPM-type-like_dom_sf"/>
</dbReference>
<name>A0A328TWI4_9BACL</name>
<evidence type="ECO:0000256" key="3">
    <source>
        <dbReference type="SAM" id="Phobius"/>
    </source>
</evidence>
<feature type="coiled-coil region" evidence="2">
    <location>
        <begin position="297"/>
        <end position="324"/>
    </location>
</feature>
<keyword evidence="3" id="KW-0472">Membrane</keyword>